<evidence type="ECO:0000259" key="2">
    <source>
        <dbReference type="Pfam" id="PF07992"/>
    </source>
</evidence>
<dbReference type="EMBL" id="JBHSWE010000001">
    <property type="protein sequence ID" value="MFC6671899.1"/>
    <property type="molecule type" value="Genomic_DNA"/>
</dbReference>
<dbReference type="Proteomes" id="UP001596422">
    <property type="component" value="Unassembled WGS sequence"/>
</dbReference>
<dbReference type="InterPro" id="IPR051691">
    <property type="entry name" value="Metab_Enz_Cyan_OpOx_G3PDH"/>
</dbReference>
<dbReference type="PANTHER" id="PTHR42949:SF3">
    <property type="entry name" value="ANAEROBIC GLYCEROL-3-PHOSPHATE DEHYDROGENASE SUBUNIT B"/>
    <property type="match status" value="1"/>
</dbReference>
<gene>
    <name evidence="3" type="ORF">ACFQDL_18900</name>
</gene>
<evidence type="ECO:0000256" key="1">
    <source>
        <dbReference type="ARBA" id="ARBA00023002"/>
    </source>
</evidence>
<keyword evidence="4" id="KW-1185">Reference proteome</keyword>
<dbReference type="PANTHER" id="PTHR42949">
    <property type="entry name" value="ANAEROBIC GLYCEROL-3-PHOSPHATE DEHYDROGENASE SUBUNIT B"/>
    <property type="match status" value="1"/>
</dbReference>
<evidence type="ECO:0000313" key="3">
    <source>
        <dbReference type="EMBL" id="MFC6671899.1"/>
    </source>
</evidence>
<dbReference type="RefSeq" id="WP_379913181.1">
    <property type="nucleotide sequence ID" value="NZ_JBHSWE010000001.1"/>
</dbReference>
<accession>A0ABW2A3A1</accession>
<dbReference type="SUPFAM" id="SSF51905">
    <property type="entry name" value="FAD/NAD(P)-binding domain"/>
    <property type="match status" value="1"/>
</dbReference>
<dbReference type="InterPro" id="IPR041854">
    <property type="entry name" value="BFD-like_2Fe2S-bd_dom_sf"/>
</dbReference>
<sequence>MTCGAAQILLKSSALVPAQPLVLAGSGPLLLLISAQLHRAGVAIEAILDTTPKHQYFSALKHLPGAFRNLPLLAKGVGLLSELRRAGIRRITGASQLEAVAGNDERIGAVRFSAGGERRELPCATLLVHQGVVPNVQLTRALELQHDRDELQQCWRPRIDTWGESSRPGIFVAGDSAGIAGALAAEAFGTLVALQAAHQLDRLSATERDAQARDAQAELGRQRAIRPFLDALYRPAREFLLPADETIVCRCEEVTAGELRRMVDDGCRGPNQTKAFCRSGMGPCRAGCAG</sequence>
<dbReference type="InterPro" id="IPR036188">
    <property type="entry name" value="FAD/NAD-bd_sf"/>
</dbReference>
<dbReference type="Gene3D" id="1.10.10.1100">
    <property type="entry name" value="BFD-like [2Fe-2S]-binding domain"/>
    <property type="match status" value="1"/>
</dbReference>
<dbReference type="InterPro" id="IPR023753">
    <property type="entry name" value="FAD/NAD-binding_dom"/>
</dbReference>
<dbReference type="Pfam" id="PF07992">
    <property type="entry name" value="Pyr_redox_2"/>
    <property type="match status" value="1"/>
</dbReference>
<evidence type="ECO:0000313" key="4">
    <source>
        <dbReference type="Proteomes" id="UP001596422"/>
    </source>
</evidence>
<dbReference type="Gene3D" id="3.50.50.60">
    <property type="entry name" value="FAD/NAD(P)-binding domain"/>
    <property type="match status" value="2"/>
</dbReference>
<feature type="domain" description="FAD/NAD(P)-binding" evidence="2">
    <location>
        <begin position="81"/>
        <end position="184"/>
    </location>
</feature>
<keyword evidence="1" id="KW-0560">Oxidoreductase</keyword>
<protein>
    <submittedName>
        <fullName evidence="3">FAD-dependent oxidoreductase</fullName>
    </submittedName>
</protein>
<comment type="caution">
    <text evidence="3">The sequence shown here is derived from an EMBL/GenBank/DDBJ whole genome shotgun (WGS) entry which is preliminary data.</text>
</comment>
<reference evidence="4" key="1">
    <citation type="journal article" date="2019" name="Int. J. Syst. Evol. Microbiol.">
        <title>The Global Catalogue of Microorganisms (GCM) 10K type strain sequencing project: providing services to taxonomists for standard genome sequencing and annotation.</title>
        <authorList>
            <consortium name="The Broad Institute Genomics Platform"/>
            <consortium name="The Broad Institute Genome Sequencing Center for Infectious Disease"/>
            <person name="Wu L."/>
            <person name="Ma J."/>
        </authorList>
    </citation>
    <scope>NUCLEOTIDE SEQUENCE [LARGE SCALE GENOMIC DNA]</scope>
    <source>
        <strain evidence="4">NBRC 111756</strain>
    </source>
</reference>
<proteinExistence type="predicted"/>
<organism evidence="3 4">
    <name type="scientific">Marinobacterium aestuariivivens</name>
    <dbReference type="NCBI Taxonomy" id="1698799"/>
    <lineage>
        <taxon>Bacteria</taxon>
        <taxon>Pseudomonadati</taxon>
        <taxon>Pseudomonadota</taxon>
        <taxon>Gammaproteobacteria</taxon>
        <taxon>Oceanospirillales</taxon>
        <taxon>Oceanospirillaceae</taxon>
        <taxon>Marinobacterium</taxon>
    </lineage>
</organism>
<name>A0ABW2A3A1_9GAMM</name>